<feature type="transmembrane region" description="Helical" evidence="4">
    <location>
        <begin position="244"/>
        <end position="263"/>
    </location>
</feature>
<protein>
    <recommendedName>
        <fullName evidence="7">dUTPase-like domain-containing protein</fullName>
    </recommendedName>
</protein>
<dbReference type="Gene3D" id="2.70.40.10">
    <property type="match status" value="1"/>
</dbReference>
<comment type="caution">
    <text evidence="5">The sequence shown here is derived from an EMBL/GenBank/DDBJ whole genome shotgun (WGS) entry which is preliminary data.</text>
</comment>
<evidence type="ECO:0000313" key="6">
    <source>
        <dbReference type="Proteomes" id="UP000823897"/>
    </source>
</evidence>
<dbReference type="GO" id="GO:0008829">
    <property type="term" value="F:dCTP deaminase activity"/>
    <property type="evidence" value="ECO:0007669"/>
    <property type="project" value="InterPro"/>
</dbReference>
<dbReference type="SUPFAM" id="SSF51283">
    <property type="entry name" value="dUTPase-like"/>
    <property type="match status" value="1"/>
</dbReference>
<evidence type="ECO:0008006" key="7">
    <source>
        <dbReference type="Google" id="ProtNLM"/>
    </source>
</evidence>
<dbReference type="Proteomes" id="UP000823897">
    <property type="component" value="Unassembled WGS sequence"/>
</dbReference>
<dbReference type="InterPro" id="IPR036157">
    <property type="entry name" value="dUTPase-like_sf"/>
</dbReference>
<dbReference type="InterPro" id="IPR011962">
    <property type="entry name" value="dCTP_deaminase"/>
</dbReference>
<keyword evidence="3" id="KW-0175">Coiled coil</keyword>
<name>A0A9D2U422_9FIRM</name>
<evidence type="ECO:0000256" key="1">
    <source>
        <dbReference type="ARBA" id="ARBA00022801"/>
    </source>
</evidence>
<reference evidence="5" key="1">
    <citation type="journal article" date="2021" name="PeerJ">
        <title>Extensive microbial diversity within the chicken gut microbiome revealed by metagenomics and culture.</title>
        <authorList>
            <person name="Gilroy R."/>
            <person name="Ravi A."/>
            <person name="Getino M."/>
            <person name="Pursley I."/>
            <person name="Horton D.L."/>
            <person name="Alikhan N.F."/>
            <person name="Baker D."/>
            <person name="Gharbi K."/>
            <person name="Hall N."/>
            <person name="Watson M."/>
            <person name="Adriaenssens E.M."/>
            <person name="Foster-Nyarko E."/>
            <person name="Jarju S."/>
            <person name="Secka A."/>
            <person name="Antonio M."/>
            <person name="Oren A."/>
            <person name="Chaudhuri R.R."/>
            <person name="La Ragione R."/>
            <person name="Hildebrand F."/>
            <person name="Pallen M.J."/>
        </authorList>
    </citation>
    <scope>NUCLEOTIDE SEQUENCE</scope>
    <source>
        <strain evidence="5">ChiGjej3B3-11674</strain>
    </source>
</reference>
<dbReference type="GO" id="GO:0006229">
    <property type="term" value="P:dUTP biosynthetic process"/>
    <property type="evidence" value="ECO:0007669"/>
    <property type="project" value="InterPro"/>
</dbReference>
<dbReference type="InterPro" id="IPR033704">
    <property type="entry name" value="dUTPase_trimeric"/>
</dbReference>
<dbReference type="Pfam" id="PF22769">
    <property type="entry name" value="DCD"/>
    <property type="match status" value="1"/>
</dbReference>
<organism evidence="5 6">
    <name type="scientific">Candidatus Mediterraneibacter tabaqchaliae</name>
    <dbReference type="NCBI Taxonomy" id="2838689"/>
    <lineage>
        <taxon>Bacteria</taxon>
        <taxon>Bacillati</taxon>
        <taxon>Bacillota</taxon>
        <taxon>Clostridia</taxon>
        <taxon>Lachnospirales</taxon>
        <taxon>Lachnospiraceae</taxon>
        <taxon>Mediterraneibacter</taxon>
    </lineage>
</organism>
<feature type="transmembrane region" description="Helical" evidence="4">
    <location>
        <begin position="180"/>
        <end position="202"/>
    </location>
</feature>
<dbReference type="PANTHER" id="PTHR42680:SF3">
    <property type="entry name" value="DCTP DEAMINASE"/>
    <property type="match status" value="1"/>
</dbReference>
<proteinExistence type="predicted"/>
<keyword evidence="4" id="KW-0812">Transmembrane</keyword>
<dbReference type="AlphaFoldDB" id="A0A9D2U422"/>
<evidence type="ECO:0000256" key="2">
    <source>
        <dbReference type="ARBA" id="ARBA00023080"/>
    </source>
</evidence>
<dbReference type="PANTHER" id="PTHR42680">
    <property type="entry name" value="DCTP DEAMINASE"/>
    <property type="match status" value="1"/>
</dbReference>
<evidence type="ECO:0000313" key="5">
    <source>
        <dbReference type="EMBL" id="HJD34918.1"/>
    </source>
</evidence>
<feature type="transmembrane region" description="Helical" evidence="4">
    <location>
        <begin position="214"/>
        <end position="237"/>
    </location>
</feature>
<feature type="coiled-coil region" evidence="3">
    <location>
        <begin position="149"/>
        <end position="183"/>
    </location>
</feature>
<dbReference type="EMBL" id="DWUV01000197">
    <property type="protein sequence ID" value="HJD34918.1"/>
    <property type="molecule type" value="Genomic_DNA"/>
</dbReference>
<evidence type="ECO:0000256" key="4">
    <source>
        <dbReference type="SAM" id="Phobius"/>
    </source>
</evidence>
<sequence length="264" mass="30162">MILVDKEIKQRADEIFQEGYCESNVTAISYDLHIQGIISGDELVKKYTLRPGEVVFIKTKEKIKMPLDLMGRIGEKNSRMRQGLVVAGPHYYPGHCTYLYLRVQNITGGTVKIKEGDKIAQIFFEQLTDKPGTDYAHQPNASFNDEEEYRGLARYKDEYEDRMEKLKNVNKDLDEKINNIYTNILTIMGLFVSVFSLVMVNFTNITENNMTKEFIVPMNISLGIVITLFVGLLLIFVNKAKSRGFLIAYIVLLLALLIGLFILL</sequence>
<keyword evidence="1" id="KW-0378">Hydrolase</keyword>
<dbReference type="CDD" id="cd07557">
    <property type="entry name" value="trimeric_dUTPase"/>
    <property type="match status" value="1"/>
</dbReference>
<gene>
    <name evidence="5" type="ORF">H9911_10315</name>
</gene>
<accession>A0A9D2U422</accession>
<keyword evidence="4" id="KW-1133">Transmembrane helix</keyword>
<reference evidence="5" key="2">
    <citation type="submission" date="2021-04" db="EMBL/GenBank/DDBJ databases">
        <authorList>
            <person name="Gilroy R."/>
        </authorList>
    </citation>
    <scope>NUCLEOTIDE SEQUENCE</scope>
    <source>
        <strain evidence="5">ChiGjej3B3-11674</strain>
    </source>
</reference>
<keyword evidence="2" id="KW-0546">Nucleotide metabolism</keyword>
<keyword evidence="4" id="KW-0472">Membrane</keyword>
<evidence type="ECO:0000256" key="3">
    <source>
        <dbReference type="SAM" id="Coils"/>
    </source>
</evidence>